<dbReference type="SMART" id="SM01264">
    <property type="entry name" value="M16C_associated"/>
    <property type="match status" value="1"/>
</dbReference>
<gene>
    <name evidence="2" type="ORF">M9Y10_044149</name>
</gene>
<dbReference type="PANTHER" id="PTHR43016">
    <property type="entry name" value="PRESEQUENCE PROTEASE"/>
    <property type="match status" value="1"/>
</dbReference>
<dbReference type="GO" id="GO:0006508">
    <property type="term" value="P:proteolysis"/>
    <property type="evidence" value="ECO:0007669"/>
    <property type="project" value="UniProtKB-KW"/>
</dbReference>
<protein>
    <submittedName>
        <fullName evidence="2">Presequence protease, mitochondrial</fullName>
    </submittedName>
</protein>
<dbReference type="SUPFAM" id="SSF63411">
    <property type="entry name" value="LuxS/MPP-like metallohydrolase"/>
    <property type="match status" value="4"/>
</dbReference>
<dbReference type="InterPro" id="IPR011765">
    <property type="entry name" value="Pept_M16_N"/>
</dbReference>
<name>A0ABR2K2P8_9EUKA</name>
<dbReference type="InterPro" id="IPR011249">
    <property type="entry name" value="Metalloenz_LuxS/M16"/>
</dbReference>
<keyword evidence="2" id="KW-0645">Protease</keyword>
<dbReference type="InterPro" id="IPR013578">
    <property type="entry name" value="Peptidase_M16C_assoc"/>
</dbReference>
<comment type="caution">
    <text evidence="2">The sequence shown here is derived from an EMBL/GenBank/DDBJ whole genome shotgun (WGS) entry which is preliminary data.</text>
</comment>
<accession>A0ABR2K2P8</accession>
<dbReference type="InterPro" id="IPR055130">
    <property type="entry name" value="PreP_C"/>
</dbReference>
<sequence>MSSLQHGFKLIRTENLADCNGKAYFYEHQIHHCPFIHIETSTQNNYFSISFKTTCNDDTGATHVLEHMVLHGSAKYPISDVFQELYKRSLANNLNAETALDYTSYYFSTQNKKDFHNILDVYLDAVFNPNLNEDNFLIECHRLEPTDFNDSSSPLKHTGVVYSEMCGVFSDSSTYFDEKTRMAMMPDTPYKYVFGGDPDAIANLTLDQLKVYHSLFYSPSNCYMFHFGSFSIDPILERIDSFLSKIEPSRPQNFDFNLIQPKFDKPHVITVDGPVDPMLEISEQYKACLSWHLCNIQDVDLIKAFEIIATLLTESAATLLFQRLIKTQIGGDFTTNGVDDTTPNVTFSIGLDHIEEENIEKFKTIVFDTLQEIVANGFSDIEIQSVLHLNELDIKRPTSDPGERLHDIFVEYWINGIDPLVIFRESERIEKLKQMIESQPRYLESLIQKYLLDNQSYIFLVMKPVAGFTESLNEKRNSSINENISPDLRESITNKSKAVHELVNKKKPVELLPEIHIDDIDPIASKIEFKKENNIELFPMFTNDLIYLTIKADLPLNNKELLPDAVLLAIVYGVIGCGDLDDQEFSNQENLYTGGISISAKPSVDKNDPDKITGSFYIKTHFLKRNMQNAINLVKTLLFEPFLDNKEQIYATFNTIESDSASMIQEEGNKYSRIKGASQFSRYYTLTELWSGLTFIDRLREVKESEECLTIIKDVYEQLFLKAHFQCSIVADEQNIIQVKNLMRPIIDKLNENTDFNGINDYSFIDSVRESSQSDKIFYEFETMTNTTTSLCKTVPYFSDLSVPIGILSSLLETEFIYTEVREKIGAYGVSCSHLAFLAVISISSYRDKDCINCLKAYKSSIEKVARGEFDNGNVERSIINYFSIIDQPCTPNNRAKRHSFNSVTYEDIQSRRTKALKTTKKELIEAAKFLLNQKWFSYVFGNRTASDMPEGFTVQELE</sequence>
<dbReference type="Pfam" id="PF00675">
    <property type="entry name" value="Peptidase_M16"/>
    <property type="match status" value="1"/>
</dbReference>
<dbReference type="GO" id="GO:0008233">
    <property type="term" value="F:peptidase activity"/>
    <property type="evidence" value="ECO:0007669"/>
    <property type="project" value="UniProtKB-KW"/>
</dbReference>
<dbReference type="PANTHER" id="PTHR43016:SF13">
    <property type="entry name" value="PRESEQUENCE PROTEASE, MITOCHONDRIAL"/>
    <property type="match status" value="1"/>
</dbReference>
<evidence type="ECO:0000313" key="2">
    <source>
        <dbReference type="EMBL" id="KAK8885021.1"/>
    </source>
</evidence>
<dbReference type="EMBL" id="JAPFFF010000008">
    <property type="protein sequence ID" value="KAK8885021.1"/>
    <property type="molecule type" value="Genomic_DNA"/>
</dbReference>
<dbReference type="Proteomes" id="UP001470230">
    <property type="component" value="Unassembled WGS sequence"/>
</dbReference>
<organism evidence="2 3">
    <name type="scientific">Tritrichomonas musculus</name>
    <dbReference type="NCBI Taxonomy" id="1915356"/>
    <lineage>
        <taxon>Eukaryota</taxon>
        <taxon>Metamonada</taxon>
        <taxon>Parabasalia</taxon>
        <taxon>Tritrichomonadida</taxon>
        <taxon>Tritrichomonadidae</taxon>
        <taxon>Tritrichomonas</taxon>
    </lineage>
</organism>
<reference evidence="2 3" key="1">
    <citation type="submission" date="2024-04" db="EMBL/GenBank/DDBJ databases">
        <title>Tritrichomonas musculus Genome.</title>
        <authorList>
            <person name="Alves-Ferreira E."/>
            <person name="Grigg M."/>
            <person name="Lorenzi H."/>
            <person name="Galac M."/>
        </authorList>
    </citation>
    <scope>NUCLEOTIDE SEQUENCE [LARGE SCALE GENOMIC DNA]</scope>
    <source>
        <strain evidence="2 3">EAF2021</strain>
    </source>
</reference>
<dbReference type="Pfam" id="PF08367">
    <property type="entry name" value="M16C_assoc"/>
    <property type="match status" value="1"/>
</dbReference>
<dbReference type="Pfam" id="PF22516">
    <property type="entry name" value="PreP_C"/>
    <property type="match status" value="1"/>
</dbReference>
<evidence type="ECO:0000313" key="3">
    <source>
        <dbReference type="Proteomes" id="UP001470230"/>
    </source>
</evidence>
<proteinExistence type="predicted"/>
<keyword evidence="3" id="KW-1185">Reference proteome</keyword>
<evidence type="ECO:0000259" key="1">
    <source>
        <dbReference type="SMART" id="SM01264"/>
    </source>
</evidence>
<keyword evidence="2" id="KW-0378">Hydrolase</keyword>
<dbReference type="InterPro" id="IPR007863">
    <property type="entry name" value="Peptidase_M16_C"/>
</dbReference>
<feature type="domain" description="Peptidase M16C associated" evidence="1">
    <location>
        <begin position="462"/>
        <end position="702"/>
    </location>
</feature>
<dbReference type="Pfam" id="PF05193">
    <property type="entry name" value="Peptidase_M16_C"/>
    <property type="match status" value="1"/>
</dbReference>
<dbReference type="Gene3D" id="3.30.830.10">
    <property type="entry name" value="Metalloenzyme, LuxS/M16 peptidase-like"/>
    <property type="match status" value="4"/>
</dbReference>